<dbReference type="Gene3D" id="3.40.50.360">
    <property type="match status" value="2"/>
</dbReference>
<keyword evidence="5" id="KW-1185">Reference proteome</keyword>
<protein>
    <submittedName>
        <fullName evidence="4">Multimeric flavodoxin WrbA</fullName>
    </submittedName>
</protein>
<dbReference type="AlphaFoldDB" id="A0A1T5CWM4"/>
<sequence>MKQIKNITILHLNPNNQIKAQLESNYKASYPEAIFEIYDLSEYDIKNCIGCWNCWVKTPGRCVHKDKLSECYFAIINSDICVFSHEVKNGFLSGNSKTCMDRLIPLFHPHIKIVNNEMMHYERYASMPQMHYAYSLAPNEKELAQREINCLEGYFFRCNEHFRAKGMMHQLNADSIISSKDTMTRISPIIPEKMKNMSSPISSSSKIAIYNGSPRSTASNTTLLVEQFKKGLLIEGILEEQIEVHNLSQISKHEEIASKFYDVDYHMFIMPLYVHSMPGIVKHFIDAVESKTSDNKNNISPKVGFFVQSGFKEGYQSFYCRAALETICIHNDWIYSGCGIKGGMEGLRLTPEKANAKIYSAFNELGSYFAKNGYLPSDILDELIKPVHLTKSLKLAFTLLPNKLIQLYWDSQMKKNKVIEQSYAQPYKK</sequence>
<dbReference type="InterPro" id="IPR005025">
    <property type="entry name" value="FMN_Rdtase-like_dom"/>
</dbReference>
<dbReference type="Pfam" id="PF03358">
    <property type="entry name" value="FMN_red"/>
    <property type="match status" value="1"/>
</dbReference>
<dbReference type="SUPFAM" id="SSF52218">
    <property type="entry name" value="Flavoproteins"/>
    <property type="match status" value="2"/>
</dbReference>
<evidence type="ECO:0000256" key="2">
    <source>
        <dbReference type="ARBA" id="ARBA00022643"/>
    </source>
</evidence>
<dbReference type="OrthoDB" id="9805976at2"/>
<gene>
    <name evidence="4" type="ORF">SAMN02745120_2425</name>
</gene>
<accession>A0A1T5CWM4</accession>
<keyword evidence="2" id="KW-0288">FMN</keyword>
<feature type="domain" description="NADPH-dependent FMN reductase-like" evidence="3">
    <location>
        <begin position="206"/>
        <end position="310"/>
    </location>
</feature>
<dbReference type="RefSeq" id="WP_079590205.1">
    <property type="nucleotide sequence ID" value="NZ_FUYN01000006.1"/>
</dbReference>
<name>A0A1T5CWM4_9FIRM</name>
<reference evidence="5" key="1">
    <citation type="submission" date="2017-02" db="EMBL/GenBank/DDBJ databases">
        <authorList>
            <person name="Varghese N."/>
            <person name="Submissions S."/>
        </authorList>
    </citation>
    <scope>NUCLEOTIDE SEQUENCE [LARGE SCALE GENOMIC DNA]</scope>
    <source>
        <strain evidence="5">ATCC 35199</strain>
    </source>
</reference>
<evidence type="ECO:0000313" key="5">
    <source>
        <dbReference type="Proteomes" id="UP000243406"/>
    </source>
</evidence>
<dbReference type="Proteomes" id="UP000243406">
    <property type="component" value="Unassembled WGS sequence"/>
</dbReference>
<organism evidence="4 5">
    <name type="scientific">Acetoanaerobium noterae</name>
    <dbReference type="NCBI Taxonomy" id="745369"/>
    <lineage>
        <taxon>Bacteria</taxon>
        <taxon>Bacillati</taxon>
        <taxon>Bacillota</taxon>
        <taxon>Clostridia</taxon>
        <taxon>Peptostreptococcales</taxon>
        <taxon>Filifactoraceae</taxon>
        <taxon>Acetoanaerobium</taxon>
    </lineage>
</organism>
<evidence type="ECO:0000313" key="4">
    <source>
        <dbReference type="EMBL" id="SKB63915.1"/>
    </source>
</evidence>
<dbReference type="EMBL" id="FUYN01000006">
    <property type="protein sequence ID" value="SKB63915.1"/>
    <property type="molecule type" value="Genomic_DNA"/>
</dbReference>
<dbReference type="GO" id="GO:0016491">
    <property type="term" value="F:oxidoreductase activity"/>
    <property type="evidence" value="ECO:0007669"/>
    <property type="project" value="InterPro"/>
</dbReference>
<dbReference type="InterPro" id="IPR051796">
    <property type="entry name" value="ISF_SsuE-like"/>
</dbReference>
<dbReference type="InterPro" id="IPR029039">
    <property type="entry name" value="Flavoprotein-like_sf"/>
</dbReference>
<proteinExistence type="predicted"/>
<evidence type="ECO:0000259" key="3">
    <source>
        <dbReference type="Pfam" id="PF03358"/>
    </source>
</evidence>
<dbReference type="PANTHER" id="PTHR43278">
    <property type="entry name" value="NAD(P)H-DEPENDENT FMN-CONTAINING OXIDOREDUCTASE YWQN-RELATED"/>
    <property type="match status" value="1"/>
</dbReference>
<dbReference type="PANTHER" id="PTHR43278:SF2">
    <property type="entry name" value="IRON-SULFUR FLAVOPROTEIN"/>
    <property type="match status" value="1"/>
</dbReference>
<evidence type="ECO:0000256" key="1">
    <source>
        <dbReference type="ARBA" id="ARBA00022630"/>
    </source>
</evidence>
<keyword evidence="1" id="KW-0285">Flavoprotein</keyword>